<dbReference type="EMBL" id="VSWC01000028">
    <property type="protein sequence ID" value="KAA1109129.1"/>
    <property type="molecule type" value="Genomic_DNA"/>
</dbReference>
<sequence length="52" mass="5430">MSPAPNHLAACVTRPNARSCPRTQHDPFGTLAQPSSLHGVPAIHPSASDSNE</sequence>
<evidence type="ECO:0000313" key="3">
    <source>
        <dbReference type="Proteomes" id="UP000324748"/>
    </source>
</evidence>
<evidence type="ECO:0000313" key="2">
    <source>
        <dbReference type="EMBL" id="KAA1109129.1"/>
    </source>
</evidence>
<feature type="region of interest" description="Disordered" evidence="1">
    <location>
        <begin position="15"/>
        <end position="52"/>
    </location>
</feature>
<organism evidence="2 3">
    <name type="scientific">Puccinia graminis f. sp. tritici</name>
    <dbReference type="NCBI Taxonomy" id="56615"/>
    <lineage>
        <taxon>Eukaryota</taxon>
        <taxon>Fungi</taxon>
        <taxon>Dikarya</taxon>
        <taxon>Basidiomycota</taxon>
        <taxon>Pucciniomycotina</taxon>
        <taxon>Pucciniomycetes</taxon>
        <taxon>Pucciniales</taxon>
        <taxon>Pucciniaceae</taxon>
        <taxon>Puccinia</taxon>
    </lineage>
</organism>
<evidence type="ECO:0000256" key="1">
    <source>
        <dbReference type="SAM" id="MobiDB-lite"/>
    </source>
</evidence>
<proteinExistence type="predicted"/>
<gene>
    <name evidence="2" type="ORF">PGT21_033821</name>
</gene>
<dbReference type="Proteomes" id="UP000324748">
    <property type="component" value="Unassembled WGS sequence"/>
</dbReference>
<comment type="caution">
    <text evidence="2">The sequence shown here is derived from an EMBL/GenBank/DDBJ whole genome shotgun (WGS) entry which is preliminary data.</text>
</comment>
<dbReference type="AlphaFoldDB" id="A0A5B0Q7T6"/>
<accession>A0A5B0Q7T6</accession>
<name>A0A5B0Q7T6_PUCGR</name>
<reference evidence="2 3" key="1">
    <citation type="submission" date="2019-05" db="EMBL/GenBank/DDBJ databases">
        <title>Emergence of the Ug99 lineage of the wheat stem rust pathogen through somatic hybridization.</title>
        <authorList>
            <person name="Li F."/>
            <person name="Upadhyaya N.M."/>
            <person name="Sperschneider J."/>
            <person name="Matny O."/>
            <person name="Nguyen-Phuc H."/>
            <person name="Mago R."/>
            <person name="Raley C."/>
            <person name="Miller M.E."/>
            <person name="Silverstein K.A.T."/>
            <person name="Henningsen E."/>
            <person name="Hirsch C.D."/>
            <person name="Visser B."/>
            <person name="Pretorius Z.A."/>
            <person name="Steffenson B.J."/>
            <person name="Schwessinger B."/>
            <person name="Dodds P.N."/>
            <person name="Figueroa M."/>
        </authorList>
    </citation>
    <scope>NUCLEOTIDE SEQUENCE [LARGE SCALE GENOMIC DNA]</scope>
    <source>
        <strain evidence="2">21-0</strain>
    </source>
</reference>
<keyword evidence="3" id="KW-1185">Reference proteome</keyword>
<protein>
    <submittedName>
        <fullName evidence="2">Uncharacterized protein</fullName>
    </submittedName>
</protein>